<feature type="compositionally biased region" description="Low complexity" evidence="1">
    <location>
        <begin position="14"/>
        <end position="25"/>
    </location>
</feature>
<evidence type="ECO:0000313" key="3">
    <source>
        <dbReference type="Proteomes" id="UP000186309"/>
    </source>
</evidence>
<reference evidence="3" key="1">
    <citation type="submission" date="2016-12" db="EMBL/GenBank/DDBJ databases">
        <title>Comparative genomics of four Isosphaeraceae planctomycetes: a common pool of plasmids and glycoside hydrolase genes.</title>
        <authorList>
            <person name="Ivanova A."/>
        </authorList>
    </citation>
    <scope>NUCLEOTIDE SEQUENCE [LARGE SCALE GENOMIC DNA]</scope>
    <source>
        <strain evidence="3">PX4</strain>
    </source>
</reference>
<dbReference type="OrthoDB" id="9990177at2"/>
<dbReference type="AlphaFoldDB" id="A0A1U7CYZ6"/>
<protein>
    <submittedName>
        <fullName evidence="2">Uncharacterized protein</fullName>
    </submittedName>
</protein>
<accession>A0A1U7CYZ6</accession>
<sequence length="99" mass="10964">MTSSLTLRAMMPTPSSQPGSPQGQGLRFDPPHDAQDVANILRQLTLQAFHAVKPTARGFDLHGVHGEIVRLEAEIDRLGMRKLLSYTSALRRRVESAMK</sequence>
<dbReference type="EMBL" id="CP019082">
    <property type="protein sequence ID" value="APW64099.1"/>
    <property type="molecule type" value="Genomic_DNA"/>
</dbReference>
<gene>
    <name evidence="2" type="ORF">BSF38_05691</name>
</gene>
<organism evidence="2 3">
    <name type="scientific">Paludisphaera borealis</name>
    <dbReference type="NCBI Taxonomy" id="1387353"/>
    <lineage>
        <taxon>Bacteria</taxon>
        <taxon>Pseudomonadati</taxon>
        <taxon>Planctomycetota</taxon>
        <taxon>Planctomycetia</taxon>
        <taxon>Isosphaerales</taxon>
        <taxon>Isosphaeraceae</taxon>
        <taxon>Paludisphaera</taxon>
    </lineage>
</organism>
<proteinExistence type="predicted"/>
<dbReference type="RefSeq" id="WP_145952371.1">
    <property type="nucleotide sequence ID" value="NZ_CP019082.1"/>
</dbReference>
<dbReference type="KEGG" id="pbor:BSF38_05691"/>
<name>A0A1U7CYZ6_9BACT</name>
<keyword evidence="3" id="KW-1185">Reference proteome</keyword>
<evidence type="ECO:0000313" key="2">
    <source>
        <dbReference type="EMBL" id="APW64099.1"/>
    </source>
</evidence>
<feature type="region of interest" description="Disordered" evidence="1">
    <location>
        <begin position="1"/>
        <end position="32"/>
    </location>
</feature>
<dbReference type="Proteomes" id="UP000186309">
    <property type="component" value="Chromosome"/>
</dbReference>
<evidence type="ECO:0000256" key="1">
    <source>
        <dbReference type="SAM" id="MobiDB-lite"/>
    </source>
</evidence>